<sequence length="125" mass="13749">MGIAGVLPFALDLARRKSHREKLWPSRRPDDLTRRVALAWKLEQPKQETVAKDQIKRLMELDPTGSQSGIPKVNVSVRCGSTMLTTARGLANAFLLARLIQDALNEPLYDASLGGLSCTSSADEF</sequence>
<organism evidence="1 2">
    <name type="scientific">Diaporthe australafricana</name>
    <dbReference type="NCBI Taxonomy" id="127596"/>
    <lineage>
        <taxon>Eukaryota</taxon>
        <taxon>Fungi</taxon>
        <taxon>Dikarya</taxon>
        <taxon>Ascomycota</taxon>
        <taxon>Pezizomycotina</taxon>
        <taxon>Sordariomycetes</taxon>
        <taxon>Sordariomycetidae</taxon>
        <taxon>Diaporthales</taxon>
        <taxon>Diaporthaceae</taxon>
        <taxon>Diaporthe</taxon>
    </lineage>
</organism>
<evidence type="ECO:0000313" key="1">
    <source>
        <dbReference type="EMBL" id="KAL1846164.1"/>
    </source>
</evidence>
<gene>
    <name evidence="1" type="ORF">Daus18300_014340</name>
</gene>
<dbReference type="Proteomes" id="UP001583177">
    <property type="component" value="Unassembled WGS sequence"/>
</dbReference>
<proteinExistence type="predicted"/>
<evidence type="ECO:0000313" key="2">
    <source>
        <dbReference type="Proteomes" id="UP001583177"/>
    </source>
</evidence>
<name>A0ABR3VVN2_9PEZI</name>
<keyword evidence="2" id="KW-1185">Reference proteome</keyword>
<dbReference type="EMBL" id="JAWRVE010000277">
    <property type="protein sequence ID" value="KAL1846164.1"/>
    <property type="molecule type" value="Genomic_DNA"/>
</dbReference>
<accession>A0ABR3VVN2</accession>
<protein>
    <submittedName>
        <fullName evidence="1">Uncharacterized protein</fullName>
    </submittedName>
</protein>
<reference evidence="1 2" key="1">
    <citation type="journal article" date="2024" name="IMA Fungus">
        <title>IMA Genome - F19 : A genome assembly and annotation guide to empower mycologists, including annotated draft genome sequences of Ceratocystis pirilliformis, Diaporthe australafricana, Fusarium ophioides, Paecilomyces lecythidis, and Sporothrix stenoceras.</title>
        <authorList>
            <person name="Aylward J."/>
            <person name="Wilson A.M."/>
            <person name="Visagie C.M."/>
            <person name="Spraker J."/>
            <person name="Barnes I."/>
            <person name="Buitendag C."/>
            <person name="Ceriani C."/>
            <person name="Del Mar Angel L."/>
            <person name="du Plessis D."/>
            <person name="Fuchs T."/>
            <person name="Gasser K."/>
            <person name="Kramer D."/>
            <person name="Li W."/>
            <person name="Munsamy K."/>
            <person name="Piso A."/>
            <person name="Price J.L."/>
            <person name="Sonnekus B."/>
            <person name="Thomas C."/>
            <person name="van der Nest A."/>
            <person name="van Dijk A."/>
            <person name="van Heerden A."/>
            <person name="van Vuuren N."/>
            <person name="Yilmaz N."/>
            <person name="Duong T.A."/>
            <person name="van der Merwe N.A."/>
            <person name="Wingfield M.J."/>
            <person name="Wingfield B.D."/>
        </authorList>
    </citation>
    <scope>NUCLEOTIDE SEQUENCE [LARGE SCALE GENOMIC DNA]</scope>
    <source>
        <strain evidence="1 2">CMW 18300</strain>
    </source>
</reference>
<dbReference type="Gene3D" id="3.30.830.10">
    <property type="entry name" value="Metalloenzyme, LuxS/M16 peptidase-like"/>
    <property type="match status" value="1"/>
</dbReference>
<comment type="caution">
    <text evidence="1">The sequence shown here is derived from an EMBL/GenBank/DDBJ whole genome shotgun (WGS) entry which is preliminary data.</text>
</comment>